<feature type="domain" description="TPPC8 first Ig-like" evidence="3">
    <location>
        <begin position="663"/>
        <end position="813"/>
    </location>
</feature>
<feature type="region of interest" description="Disordered" evidence="1">
    <location>
        <begin position="1151"/>
        <end position="1174"/>
    </location>
</feature>
<evidence type="ECO:0008006" key="6">
    <source>
        <dbReference type="Google" id="ProtNLM"/>
    </source>
</evidence>
<evidence type="ECO:0000256" key="1">
    <source>
        <dbReference type="SAM" id="MobiDB-lite"/>
    </source>
</evidence>
<dbReference type="Proteomes" id="UP001515480">
    <property type="component" value="Unassembled WGS sequence"/>
</dbReference>
<feature type="region of interest" description="Disordered" evidence="1">
    <location>
        <begin position="1093"/>
        <end position="1118"/>
    </location>
</feature>
<evidence type="ECO:0000313" key="5">
    <source>
        <dbReference type="Proteomes" id="UP001515480"/>
    </source>
</evidence>
<dbReference type="GO" id="GO:1990072">
    <property type="term" value="C:TRAPPIII protein complex"/>
    <property type="evidence" value="ECO:0007669"/>
    <property type="project" value="TreeGrafter"/>
</dbReference>
<accession>A0AB34K6S9</accession>
<reference evidence="4 5" key="1">
    <citation type="journal article" date="2024" name="Science">
        <title>Giant polyketide synthase enzymes in the biosynthesis of giant marine polyether toxins.</title>
        <authorList>
            <person name="Fallon T.R."/>
            <person name="Shende V.V."/>
            <person name="Wierzbicki I.H."/>
            <person name="Pendleton A.L."/>
            <person name="Watervoot N.F."/>
            <person name="Auber R.P."/>
            <person name="Gonzalez D.J."/>
            <person name="Wisecaver J.H."/>
            <person name="Moore B.S."/>
        </authorList>
    </citation>
    <scope>NUCLEOTIDE SEQUENCE [LARGE SCALE GENOMIC DNA]</scope>
    <source>
        <strain evidence="4 5">12B1</strain>
    </source>
</reference>
<feature type="region of interest" description="Disordered" evidence="1">
    <location>
        <begin position="317"/>
        <end position="337"/>
    </location>
</feature>
<dbReference type="Pfam" id="PF24545">
    <property type="entry name" value="Ig_TPPC8_1st"/>
    <property type="match status" value="1"/>
</dbReference>
<dbReference type="InterPro" id="IPR058541">
    <property type="entry name" value="Ig_TPPC8_1st"/>
</dbReference>
<dbReference type="SUPFAM" id="SSF48452">
    <property type="entry name" value="TPR-like"/>
    <property type="match status" value="1"/>
</dbReference>
<evidence type="ECO:0000313" key="4">
    <source>
        <dbReference type="EMBL" id="KAL1530204.1"/>
    </source>
</evidence>
<evidence type="ECO:0000259" key="2">
    <source>
        <dbReference type="Pfam" id="PF24544"/>
    </source>
</evidence>
<comment type="caution">
    <text evidence="4">The sequence shown here is derived from an EMBL/GenBank/DDBJ whole genome shotgun (WGS) entry which is preliminary data.</text>
</comment>
<keyword evidence="5" id="KW-1185">Reference proteome</keyword>
<evidence type="ECO:0000259" key="3">
    <source>
        <dbReference type="Pfam" id="PF24545"/>
    </source>
</evidence>
<dbReference type="InterPro" id="IPR011990">
    <property type="entry name" value="TPR-like_helical_dom_sf"/>
</dbReference>
<name>A0AB34K6S9_PRYPA</name>
<proteinExistence type="predicted"/>
<protein>
    <recommendedName>
        <fullName evidence="6">Trafficking protein particle complex subunit 8</fullName>
    </recommendedName>
</protein>
<dbReference type="Pfam" id="PF24544">
    <property type="entry name" value="Ig_TPPC8_2nd"/>
    <property type="match status" value="1"/>
</dbReference>
<gene>
    <name evidence="4" type="ORF">AB1Y20_001120</name>
</gene>
<organism evidence="4 5">
    <name type="scientific">Prymnesium parvum</name>
    <name type="common">Toxic golden alga</name>
    <dbReference type="NCBI Taxonomy" id="97485"/>
    <lineage>
        <taxon>Eukaryota</taxon>
        <taxon>Haptista</taxon>
        <taxon>Haptophyta</taxon>
        <taxon>Prymnesiophyceae</taxon>
        <taxon>Prymnesiales</taxon>
        <taxon>Prymnesiaceae</taxon>
        <taxon>Prymnesium</taxon>
    </lineage>
</organism>
<dbReference type="EMBL" id="JBGBPQ010000001">
    <property type="protein sequence ID" value="KAL1530204.1"/>
    <property type="molecule type" value="Genomic_DNA"/>
</dbReference>
<dbReference type="InterPro" id="IPR058538">
    <property type="entry name" value="Ig_TPPC8_2nd"/>
</dbReference>
<feature type="domain" description="TPPC8 second Ig-like" evidence="2">
    <location>
        <begin position="815"/>
        <end position="945"/>
    </location>
</feature>
<dbReference type="PANTHER" id="PTHR12975:SF6">
    <property type="entry name" value="TRAFFICKING PROTEIN PARTICLE COMPLEX SUBUNIT 8"/>
    <property type="match status" value="1"/>
</dbReference>
<dbReference type="PANTHER" id="PTHR12975">
    <property type="entry name" value="TRANSPORT PROTEIN TRAPP"/>
    <property type="match status" value="1"/>
</dbReference>
<dbReference type="InterPro" id="IPR024420">
    <property type="entry name" value="TRAPP_III_complex_Trs85"/>
</dbReference>
<dbReference type="Pfam" id="PF12739">
    <property type="entry name" value="TRAPPC-Trs85"/>
    <property type="match status" value="1"/>
</dbReference>
<sequence length="1334" mass="146667">MDEVVENQGFAAVVMVLSTPEAEAICQKSNMSVTDLFRPFTSFNDLNLSAQTGGEQYRVKTFELRFVHAKEFNEVPKEVSDQHFQQLVASHEVEDVDLRANLEYMSAKDNFTTGSGIVPDSKPWFHDFRKLLVESLRNGEQCTLDHPVACVLVAASTQGQVQVMNSLLSASNQPAILRDGLADHNTARSYVLLHDCSASPPPNEKTALIELQKAYNSCQLIPINSREKDAPVLADMWTPSRPAMLSAMTQKGADDAPPSAEPRGTLLSVDDVERVREYVKGTLCKQMVAHLQARVTQLSAVRASRQGLQNKIRSWLGGKKGGEGSASPAMSPVSAGRKLPRYTSNAIEAQMMKLADYAFLLRDYGIALKSYRDAGLEFKSDKAWRHYALSQEMAALCIYLTDGSRRDMDEALEKATTSYIKARSSNGDRAARHATRAVLLQMDLLRKGGNKQQVRERVREVAFALVGQSTEESNLCAALLLEQAALCFSSMPSAKLRQYSFHLILAGYHYISCSQRRHAVRAYSSALGIYMSKGWTHIEDHIHFTLGRNCATLGRIETAIGFFLRLLRHSRQPQERQETFMKELSTILRANSQHSQLPNLPLPRFNQRSIKVILNDHMQVSRLAPSDVLCAAHPLWAPLVKPLLPPAEATSGNWLTGGNKSSTTAAPTSICVVGEWIYLEVDIENPMHLKLNITNLRLLCSLKLADGVTAEPGEDPFKVDAHEVELAAGGRRLARLGVCPNKEGELRIEGAGWTLNGVAHSSTKFELQGRRLNKTKAHRMGKMYSFDQSLIMPVIPPMPLLKAEIEGMPETMMLGQRHRAELVLTNVGRTPLSSLRLRLSQPAFCVVGEDAPSTSIEAAAEQAAAAVDGIGEPVLLLHQRTAVPPAPKKDWATLSLPLPNGELKPGQTARVPLWLRANSLGAHTLHYIFCYEPTSPSKMLKRRLCPVSQKVIVQPALAIRHFIRRGRGTTENPGFVLGLTLRNTSSGTRLCLSQLSCVSQSWQIKHLCKSAKRPEPLQPGEDFTIYLRVTRQEGVPMAPPPKPAPPAVAAKPSNEQPAAAEVTITHFELNFTGQGVVDSRDVPLLSFLEREKAPRVTTDTGNDENPYARKPKKGSEAEPKIDETFSIVLHYKDDSGAVVGQLQLVDLVPQPALLPPPPAPDKRSGKVRPRRPLKELDLSSRLPSMLALTLDCAKSSEHSFAASPLCTQPVFLRVVNSSSEIDVCFTFEVLGGPDRATNLTTASAPSGEPIWLGLTTLSREWLRPGEKKLLALTAGMWAVGKYTLDGFRVAVCAWRLAGEIETSSAEVVELEKPISCPPPPTRVLEIVDMSDISD</sequence>